<keyword evidence="2" id="KW-1185">Reference proteome</keyword>
<comment type="caution">
    <text evidence="1">The sequence shown here is derived from an EMBL/GenBank/DDBJ whole genome shotgun (WGS) entry which is preliminary data.</text>
</comment>
<dbReference type="NCBIfam" id="TIGR01549">
    <property type="entry name" value="HAD-SF-IA-v1"/>
    <property type="match status" value="1"/>
</dbReference>
<dbReference type="NCBIfam" id="TIGR01509">
    <property type="entry name" value="HAD-SF-IA-v3"/>
    <property type="match status" value="1"/>
</dbReference>
<dbReference type="GO" id="GO:0006281">
    <property type="term" value="P:DNA repair"/>
    <property type="evidence" value="ECO:0007669"/>
    <property type="project" value="TreeGrafter"/>
</dbReference>
<dbReference type="GO" id="GO:0008967">
    <property type="term" value="F:phosphoglycolate phosphatase activity"/>
    <property type="evidence" value="ECO:0007669"/>
    <property type="project" value="TreeGrafter"/>
</dbReference>
<keyword evidence="1" id="KW-0378">Hydrolase</keyword>
<dbReference type="Proteomes" id="UP001155240">
    <property type="component" value="Unassembled WGS sequence"/>
</dbReference>
<dbReference type="InterPro" id="IPR023198">
    <property type="entry name" value="PGP-like_dom2"/>
</dbReference>
<evidence type="ECO:0000313" key="2">
    <source>
        <dbReference type="Proteomes" id="UP001155240"/>
    </source>
</evidence>
<reference evidence="1" key="1">
    <citation type="submission" date="2022-06" db="EMBL/GenBank/DDBJ databases">
        <title>Whole genome shotgun sequencing (WGS) of Rathayibacter sp. ZW T2_19, isolated from stored onions (Allium cepa).</title>
        <authorList>
            <person name="Stoll D.A."/>
            <person name="Huch M."/>
        </authorList>
    </citation>
    <scope>NUCLEOTIDE SEQUENCE</scope>
    <source>
        <strain evidence="1">ZW T2_19</strain>
    </source>
</reference>
<accession>A0A9X2ITU6</accession>
<dbReference type="Pfam" id="PF00702">
    <property type="entry name" value="Hydrolase"/>
    <property type="match status" value="1"/>
</dbReference>
<dbReference type="InterPro" id="IPR006439">
    <property type="entry name" value="HAD-SF_hydro_IA"/>
</dbReference>
<evidence type="ECO:0000313" key="1">
    <source>
        <dbReference type="EMBL" id="MCM6764111.1"/>
    </source>
</evidence>
<dbReference type="InterPro" id="IPR050155">
    <property type="entry name" value="HAD-like_hydrolase_sf"/>
</dbReference>
<dbReference type="SFLD" id="SFLDG01135">
    <property type="entry name" value="C1.5.6:_HAD__Beta-PGM__Phospha"/>
    <property type="match status" value="1"/>
</dbReference>
<dbReference type="SUPFAM" id="SSF56784">
    <property type="entry name" value="HAD-like"/>
    <property type="match status" value="1"/>
</dbReference>
<dbReference type="GO" id="GO:0005829">
    <property type="term" value="C:cytosol"/>
    <property type="evidence" value="ECO:0007669"/>
    <property type="project" value="TreeGrafter"/>
</dbReference>
<dbReference type="Gene3D" id="3.40.50.1000">
    <property type="entry name" value="HAD superfamily/HAD-like"/>
    <property type="match status" value="1"/>
</dbReference>
<name>A0A9X2ITU6_9MICO</name>
<dbReference type="Gene3D" id="1.10.150.240">
    <property type="entry name" value="Putative phosphatase, domain 2"/>
    <property type="match status" value="1"/>
</dbReference>
<gene>
    <name evidence="1" type="ORF">NB037_16985</name>
</gene>
<protein>
    <submittedName>
        <fullName evidence="1">HAD family hydrolase</fullName>
    </submittedName>
</protein>
<dbReference type="PANTHER" id="PTHR43434:SF16">
    <property type="entry name" value="BLL8046 PROTEIN"/>
    <property type="match status" value="1"/>
</dbReference>
<dbReference type="InterPro" id="IPR023214">
    <property type="entry name" value="HAD_sf"/>
</dbReference>
<dbReference type="EMBL" id="JAMRYM010000111">
    <property type="protein sequence ID" value="MCM6764111.1"/>
    <property type="molecule type" value="Genomic_DNA"/>
</dbReference>
<dbReference type="RefSeq" id="WP_251947877.1">
    <property type="nucleotide sequence ID" value="NZ_JAMRYM010000111.1"/>
</dbReference>
<dbReference type="InterPro" id="IPR036412">
    <property type="entry name" value="HAD-like_sf"/>
</dbReference>
<sequence>MSENSTSTGTDSRTGTRTPRTTAVLFDIDGTLVDSNFLHIEAWARAFWQCDLEVPAWRIQRAIGADSSELIGMLTEDDVDDATRSQLKTLHTKNYAELGARLTLLPGARELIREIAGRGVHVVLATSAPQQELDLLLEVLDLGDAVHAVTSGEDVDTAKPDPGIIAIALERAGVGPDDAIMVGDASWDVLSAERAGLATVAVLSGGTGEHELREAGAVAVYEDAAAVLADLDEGPLAALLR</sequence>
<proteinExistence type="predicted"/>
<dbReference type="SFLD" id="SFLDG01129">
    <property type="entry name" value="C1.5:_HAD__Beta-PGM__Phosphata"/>
    <property type="match status" value="1"/>
</dbReference>
<organism evidence="1 2">
    <name type="scientific">Rathayibacter rubneri</name>
    <dbReference type="NCBI Taxonomy" id="2950106"/>
    <lineage>
        <taxon>Bacteria</taxon>
        <taxon>Bacillati</taxon>
        <taxon>Actinomycetota</taxon>
        <taxon>Actinomycetes</taxon>
        <taxon>Micrococcales</taxon>
        <taxon>Microbacteriaceae</taxon>
        <taxon>Rathayibacter</taxon>
    </lineage>
</organism>
<dbReference type="PANTHER" id="PTHR43434">
    <property type="entry name" value="PHOSPHOGLYCOLATE PHOSPHATASE"/>
    <property type="match status" value="1"/>
</dbReference>
<dbReference type="AlphaFoldDB" id="A0A9X2ITU6"/>
<dbReference type="SFLD" id="SFLDS00003">
    <property type="entry name" value="Haloacid_Dehalogenase"/>
    <property type="match status" value="1"/>
</dbReference>